<dbReference type="Gene3D" id="1.20.1260.10">
    <property type="match status" value="1"/>
</dbReference>
<accession>A0A926JTJ4</accession>
<dbReference type="PRINTS" id="PR01346">
    <property type="entry name" value="HELNAPAPROT"/>
</dbReference>
<evidence type="ECO:0000256" key="1">
    <source>
        <dbReference type="ARBA" id="ARBA00009497"/>
    </source>
</evidence>
<dbReference type="AlphaFoldDB" id="A0A926JTJ4"/>
<sequence length="156" mass="18017">MNTNIGISKENTQKVADLLNKLLADENVLYIKTRNFHWNATGKSFYSLHILLEKHYRELDSMIDDTAERIRQLGHFAMATMNDYLKFTNLLEVNHKDLTAGNMIKTLVDDHETIIRILRSDIVKNEACQDAGTADFATALLEKHEKMAWMLRAHLE</sequence>
<gene>
    <name evidence="4" type="ORF">IBL28_14830</name>
</gene>
<name>A0A926JTJ4_9FLAO</name>
<organism evidence="4 5">
    <name type="scientific">Sinomicrobium weinanense</name>
    <dbReference type="NCBI Taxonomy" id="2842200"/>
    <lineage>
        <taxon>Bacteria</taxon>
        <taxon>Pseudomonadati</taxon>
        <taxon>Bacteroidota</taxon>
        <taxon>Flavobacteriia</taxon>
        <taxon>Flavobacteriales</taxon>
        <taxon>Flavobacteriaceae</taxon>
        <taxon>Sinomicrobium</taxon>
    </lineage>
</organism>
<feature type="domain" description="Ferritin/DPS" evidence="3">
    <location>
        <begin position="17"/>
        <end position="156"/>
    </location>
</feature>
<dbReference type="InterPro" id="IPR002177">
    <property type="entry name" value="DPS_DNA-bd"/>
</dbReference>
<comment type="caution">
    <text evidence="4">The sequence shown here is derived from an EMBL/GenBank/DDBJ whole genome shotgun (WGS) entry which is preliminary data.</text>
</comment>
<dbReference type="InterPro" id="IPR008331">
    <property type="entry name" value="Ferritin_DPS_dom"/>
</dbReference>
<evidence type="ECO:0000259" key="3">
    <source>
        <dbReference type="Pfam" id="PF00210"/>
    </source>
</evidence>
<evidence type="ECO:0000313" key="4">
    <source>
        <dbReference type="EMBL" id="MBC9797248.1"/>
    </source>
</evidence>
<keyword evidence="5" id="KW-1185">Reference proteome</keyword>
<dbReference type="Proteomes" id="UP000653730">
    <property type="component" value="Unassembled WGS sequence"/>
</dbReference>
<dbReference type="Pfam" id="PF00210">
    <property type="entry name" value="Ferritin"/>
    <property type="match status" value="1"/>
</dbReference>
<comment type="similarity">
    <text evidence="1 2">Belongs to the Dps family.</text>
</comment>
<dbReference type="PANTHER" id="PTHR42932">
    <property type="entry name" value="GENERAL STRESS PROTEIN 20U"/>
    <property type="match status" value="1"/>
</dbReference>
<dbReference type="RefSeq" id="WP_187966385.1">
    <property type="nucleotide sequence ID" value="NZ_JACVDC010000052.1"/>
</dbReference>
<protein>
    <submittedName>
        <fullName evidence="4">DNA starvation/stationary phase protection protein</fullName>
    </submittedName>
</protein>
<dbReference type="PIRSF" id="PIRSF005900">
    <property type="entry name" value="Dps"/>
    <property type="match status" value="1"/>
</dbReference>
<dbReference type="InterPro" id="IPR009078">
    <property type="entry name" value="Ferritin-like_SF"/>
</dbReference>
<dbReference type="SUPFAM" id="SSF47240">
    <property type="entry name" value="Ferritin-like"/>
    <property type="match status" value="1"/>
</dbReference>
<evidence type="ECO:0000256" key="2">
    <source>
        <dbReference type="RuleBase" id="RU003875"/>
    </source>
</evidence>
<proteinExistence type="inferred from homology"/>
<dbReference type="EMBL" id="JACVDC010000052">
    <property type="protein sequence ID" value="MBC9797248.1"/>
    <property type="molecule type" value="Genomic_DNA"/>
</dbReference>
<reference evidence="4 5" key="1">
    <citation type="submission" date="2020-09" db="EMBL/GenBank/DDBJ databases">
        <title>Sinomicrobium weinanense sp. nov., a halophilic bacteria isolated from saline-alkali soil.</title>
        <authorList>
            <person name="Wu P."/>
            <person name="Ren H."/>
            <person name="Mei Y."/>
            <person name="Liang Y."/>
            <person name="Chen Z."/>
        </authorList>
    </citation>
    <scope>NUCLEOTIDE SEQUENCE [LARGE SCALE GENOMIC DNA]</scope>
    <source>
        <strain evidence="4 5">FJxs</strain>
    </source>
</reference>
<dbReference type="CDD" id="cd01043">
    <property type="entry name" value="DPS"/>
    <property type="match status" value="1"/>
</dbReference>
<evidence type="ECO:0000313" key="5">
    <source>
        <dbReference type="Proteomes" id="UP000653730"/>
    </source>
</evidence>
<dbReference type="InterPro" id="IPR012347">
    <property type="entry name" value="Ferritin-like"/>
</dbReference>
<dbReference type="GO" id="GO:0008199">
    <property type="term" value="F:ferric iron binding"/>
    <property type="evidence" value="ECO:0007669"/>
    <property type="project" value="InterPro"/>
</dbReference>
<dbReference type="PANTHER" id="PTHR42932:SF3">
    <property type="entry name" value="DNA PROTECTION DURING STARVATION PROTEIN"/>
    <property type="match status" value="1"/>
</dbReference>